<evidence type="ECO:0000256" key="3">
    <source>
        <dbReference type="ARBA" id="ARBA00024042"/>
    </source>
</evidence>
<dbReference type="EMBL" id="JBHUEM010000001">
    <property type="protein sequence ID" value="MFD1735121.1"/>
    <property type="molecule type" value="Genomic_DNA"/>
</dbReference>
<dbReference type="PANTHER" id="PTHR10578">
    <property type="entry name" value="S -2-HYDROXY-ACID OXIDASE-RELATED"/>
    <property type="match status" value="1"/>
</dbReference>
<evidence type="ECO:0000256" key="5">
    <source>
        <dbReference type="ARBA" id="ARBA00048754"/>
    </source>
</evidence>
<name>A0ABW4LJ38_9BACI</name>
<evidence type="ECO:0000256" key="1">
    <source>
        <dbReference type="ARBA" id="ARBA00001917"/>
    </source>
</evidence>
<dbReference type="InterPro" id="IPR037396">
    <property type="entry name" value="FMN_HAD"/>
</dbReference>
<keyword evidence="8" id="KW-1185">Reference proteome</keyword>
<organism evidence="7 8">
    <name type="scientific">Bacillus salitolerans</name>
    <dbReference type="NCBI Taxonomy" id="1437434"/>
    <lineage>
        <taxon>Bacteria</taxon>
        <taxon>Bacillati</taxon>
        <taxon>Bacillota</taxon>
        <taxon>Bacilli</taxon>
        <taxon>Bacillales</taxon>
        <taxon>Bacillaceae</taxon>
        <taxon>Bacillus</taxon>
    </lineage>
</organism>
<dbReference type="PROSITE" id="PS51349">
    <property type="entry name" value="FMN_HYDROXY_ACID_DH_2"/>
    <property type="match status" value="1"/>
</dbReference>
<dbReference type="InterPro" id="IPR000262">
    <property type="entry name" value="FMN-dep_DH"/>
</dbReference>
<dbReference type="PROSITE" id="PS00557">
    <property type="entry name" value="FMN_HYDROXY_ACID_DH_1"/>
    <property type="match status" value="1"/>
</dbReference>
<sequence length="371" mass="40987">MSVLRRKHLYHFEDLESEAAKAMDPHPFSYVQSGAGHEETLQDNTRDFRKWKIRPKFLNDVSKRDLSISIFGETFDTPYFLAPIGNLGIVHPEAELAVARAAKRFNLPYIASTVTTFSLEEIAKELGTNPRWFQLYCSQDRNITQSFIQRAELAGYTAIVVTIDTPTAGWRTADLSNQYFPLKLGTASGNYFADPVFRSSLIQPPEKDFDTAIEKQMDVFFSPSFTWEDIQFIQNVTKLPVLLKGILHPIDAQKAMEYGVDGIVVSNHGGRQLDGCISTIAALPEIIEVIQGKIPVLFDSGIRKGADAFKALALGADAVLLGRPYVYGLAVNGEEGVSEVLGHFIQDLDVSLATAGVASVNSLNRSLLVKV</sequence>
<evidence type="ECO:0000256" key="2">
    <source>
        <dbReference type="ARBA" id="ARBA00023002"/>
    </source>
</evidence>
<proteinExistence type="inferred from homology"/>
<dbReference type="SUPFAM" id="SSF51395">
    <property type="entry name" value="FMN-linked oxidoreductases"/>
    <property type="match status" value="1"/>
</dbReference>
<comment type="catalytic activity">
    <reaction evidence="5">
        <text>(S)-lactate + O2 = pyruvate + H2O2</text>
        <dbReference type="Rhea" id="RHEA:55868"/>
        <dbReference type="ChEBI" id="CHEBI:15361"/>
        <dbReference type="ChEBI" id="CHEBI:15379"/>
        <dbReference type="ChEBI" id="CHEBI:16240"/>
        <dbReference type="ChEBI" id="CHEBI:16651"/>
    </reaction>
    <physiologicalReaction direction="left-to-right" evidence="5">
        <dbReference type="Rhea" id="RHEA:55869"/>
    </physiologicalReaction>
</comment>
<accession>A0ABW4LJ38</accession>
<evidence type="ECO:0000313" key="8">
    <source>
        <dbReference type="Proteomes" id="UP001597214"/>
    </source>
</evidence>
<evidence type="ECO:0000256" key="4">
    <source>
        <dbReference type="ARBA" id="ARBA00029513"/>
    </source>
</evidence>
<dbReference type="PANTHER" id="PTHR10578:SF143">
    <property type="entry name" value="FMN-DEPENDENT ALPHA-HYDROXY ACID DEHYDROGENASE PB1A11.03"/>
    <property type="match status" value="1"/>
</dbReference>
<dbReference type="RefSeq" id="WP_377926208.1">
    <property type="nucleotide sequence ID" value="NZ_JBHUEM010000001.1"/>
</dbReference>
<comment type="caution">
    <text evidence="7">The sequence shown here is derived from an EMBL/GenBank/DDBJ whole genome shotgun (WGS) entry which is preliminary data.</text>
</comment>
<gene>
    <name evidence="7" type="ORF">ACFSCX_00960</name>
</gene>
<evidence type="ECO:0000259" key="6">
    <source>
        <dbReference type="PROSITE" id="PS51349"/>
    </source>
</evidence>
<dbReference type="Proteomes" id="UP001597214">
    <property type="component" value="Unassembled WGS sequence"/>
</dbReference>
<feature type="domain" description="FMN hydroxy acid dehydrogenase" evidence="6">
    <location>
        <begin position="4"/>
        <end position="371"/>
    </location>
</feature>
<comment type="similarity">
    <text evidence="3">Belongs to the FMN-dependent alpha-hydroxy acid dehydrogenase family.</text>
</comment>
<dbReference type="InterPro" id="IPR008259">
    <property type="entry name" value="FMN_hydac_DH_AS"/>
</dbReference>
<dbReference type="Pfam" id="PF01070">
    <property type="entry name" value="FMN_dh"/>
    <property type="match status" value="1"/>
</dbReference>
<keyword evidence="2" id="KW-0560">Oxidoreductase</keyword>
<dbReference type="InterPro" id="IPR013785">
    <property type="entry name" value="Aldolase_TIM"/>
</dbReference>
<reference evidence="8" key="1">
    <citation type="journal article" date="2019" name="Int. J. Syst. Evol. Microbiol.">
        <title>The Global Catalogue of Microorganisms (GCM) 10K type strain sequencing project: providing services to taxonomists for standard genome sequencing and annotation.</title>
        <authorList>
            <consortium name="The Broad Institute Genomics Platform"/>
            <consortium name="The Broad Institute Genome Sequencing Center for Infectious Disease"/>
            <person name="Wu L."/>
            <person name="Ma J."/>
        </authorList>
    </citation>
    <scope>NUCLEOTIDE SEQUENCE [LARGE SCALE GENOMIC DNA]</scope>
    <source>
        <strain evidence="8">CCUG 49339</strain>
    </source>
</reference>
<dbReference type="PIRSF" id="PIRSF000138">
    <property type="entry name" value="Al-hdrx_acd_dh"/>
    <property type="match status" value="1"/>
</dbReference>
<comment type="cofactor">
    <cofactor evidence="1">
        <name>FMN</name>
        <dbReference type="ChEBI" id="CHEBI:58210"/>
    </cofactor>
</comment>
<dbReference type="Gene3D" id="3.20.20.70">
    <property type="entry name" value="Aldolase class I"/>
    <property type="match status" value="1"/>
</dbReference>
<dbReference type="InterPro" id="IPR012133">
    <property type="entry name" value="Alpha-hydoxy_acid_DH_FMN"/>
</dbReference>
<evidence type="ECO:0000313" key="7">
    <source>
        <dbReference type="EMBL" id="MFD1735121.1"/>
    </source>
</evidence>
<protein>
    <recommendedName>
        <fullName evidence="4">L-lactate oxidase</fullName>
    </recommendedName>
</protein>